<sequence>MGPTLNHSAPCSSISPVERREDLVKKIWAELGFDNHQPLTRLRRRRQKYLIRRLLFNLSSYPSIFDLRNNSVEFIFIRGVVSLAFIVDLDIN</sequence>
<dbReference type="Proteomes" id="UP001152561">
    <property type="component" value="Unassembled WGS sequence"/>
</dbReference>
<reference evidence="2" key="1">
    <citation type="journal article" date="2023" name="Proc. Natl. Acad. Sci. U.S.A.">
        <title>Genomic and structural basis for evolution of tropane alkaloid biosynthesis.</title>
        <authorList>
            <person name="Wanga Y.-J."/>
            <person name="Taina T."/>
            <person name="Yua J.-Y."/>
            <person name="Lia J."/>
            <person name="Xua B."/>
            <person name="Chenc J."/>
            <person name="D'Auriad J.C."/>
            <person name="Huanga J.-P."/>
            <person name="Huanga S.-X."/>
        </authorList>
    </citation>
    <scope>NUCLEOTIDE SEQUENCE [LARGE SCALE GENOMIC DNA]</scope>
    <source>
        <strain evidence="2">cv. KIB-2019</strain>
    </source>
</reference>
<proteinExistence type="predicted"/>
<keyword evidence="2" id="KW-1185">Reference proteome</keyword>
<name>A0A9Q1RL01_9SOLA</name>
<evidence type="ECO:0000313" key="1">
    <source>
        <dbReference type="EMBL" id="KAJ8561180.1"/>
    </source>
</evidence>
<dbReference type="EMBL" id="JAJAGQ010000006">
    <property type="protein sequence ID" value="KAJ8561180.1"/>
    <property type="molecule type" value="Genomic_DNA"/>
</dbReference>
<dbReference type="AlphaFoldDB" id="A0A9Q1RL01"/>
<organism evidence="1 2">
    <name type="scientific">Anisodus acutangulus</name>
    <dbReference type="NCBI Taxonomy" id="402998"/>
    <lineage>
        <taxon>Eukaryota</taxon>
        <taxon>Viridiplantae</taxon>
        <taxon>Streptophyta</taxon>
        <taxon>Embryophyta</taxon>
        <taxon>Tracheophyta</taxon>
        <taxon>Spermatophyta</taxon>
        <taxon>Magnoliopsida</taxon>
        <taxon>eudicotyledons</taxon>
        <taxon>Gunneridae</taxon>
        <taxon>Pentapetalae</taxon>
        <taxon>asterids</taxon>
        <taxon>lamiids</taxon>
        <taxon>Solanales</taxon>
        <taxon>Solanaceae</taxon>
        <taxon>Solanoideae</taxon>
        <taxon>Hyoscyameae</taxon>
        <taxon>Anisodus</taxon>
    </lineage>
</organism>
<gene>
    <name evidence="1" type="ORF">K7X08_027370</name>
</gene>
<accession>A0A9Q1RL01</accession>
<protein>
    <submittedName>
        <fullName evidence="1">Uncharacterized protein</fullName>
    </submittedName>
</protein>
<evidence type="ECO:0000313" key="2">
    <source>
        <dbReference type="Proteomes" id="UP001152561"/>
    </source>
</evidence>
<comment type="caution">
    <text evidence="1">The sequence shown here is derived from an EMBL/GenBank/DDBJ whole genome shotgun (WGS) entry which is preliminary data.</text>
</comment>